<keyword evidence="1" id="KW-0285">Flavoprotein</keyword>
<dbReference type="AlphaFoldDB" id="A0A9P9G4G7"/>
<dbReference type="Pfam" id="PF01494">
    <property type="entry name" value="FAD_binding_3"/>
    <property type="match status" value="1"/>
</dbReference>
<feature type="domain" description="FAD-binding" evidence="4">
    <location>
        <begin position="19"/>
        <end position="108"/>
    </location>
</feature>
<dbReference type="GO" id="GO:0016491">
    <property type="term" value="F:oxidoreductase activity"/>
    <property type="evidence" value="ECO:0007669"/>
    <property type="project" value="UniProtKB-KW"/>
</dbReference>
<accession>A0A9P9G4G7</accession>
<name>A0A9P9G4G7_FUSRE</name>
<dbReference type="InterPro" id="IPR036188">
    <property type="entry name" value="FAD/NAD-bd_sf"/>
</dbReference>
<dbReference type="GO" id="GO:0071949">
    <property type="term" value="F:FAD binding"/>
    <property type="evidence" value="ECO:0007669"/>
    <property type="project" value="InterPro"/>
</dbReference>
<dbReference type="Proteomes" id="UP000720189">
    <property type="component" value="Unassembled WGS sequence"/>
</dbReference>
<evidence type="ECO:0000259" key="4">
    <source>
        <dbReference type="Pfam" id="PF01494"/>
    </source>
</evidence>
<dbReference type="RefSeq" id="XP_046043358.1">
    <property type="nucleotide sequence ID" value="XM_046190771.1"/>
</dbReference>
<organism evidence="5 6">
    <name type="scientific">Fusarium redolens</name>
    <dbReference type="NCBI Taxonomy" id="48865"/>
    <lineage>
        <taxon>Eukaryota</taxon>
        <taxon>Fungi</taxon>
        <taxon>Dikarya</taxon>
        <taxon>Ascomycota</taxon>
        <taxon>Pezizomycotina</taxon>
        <taxon>Sordariomycetes</taxon>
        <taxon>Hypocreomycetidae</taxon>
        <taxon>Hypocreales</taxon>
        <taxon>Nectriaceae</taxon>
        <taxon>Fusarium</taxon>
        <taxon>Fusarium redolens species complex</taxon>
    </lineage>
</organism>
<comment type="caution">
    <text evidence="5">The sequence shown here is derived from an EMBL/GenBank/DDBJ whole genome shotgun (WGS) entry which is preliminary data.</text>
</comment>
<dbReference type="Gene3D" id="3.50.50.60">
    <property type="entry name" value="FAD/NAD(P)-binding domain"/>
    <property type="match status" value="1"/>
</dbReference>
<reference evidence="5" key="1">
    <citation type="journal article" date="2021" name="Nat. Commun.">
        <title>Genetic determinants of endophytism in the Arabidopsis root mycobiome.</title>
        <authorList>
            <person name="Mesny F."/>
            <person name="Miyauchi S."/>
            <person name="Thiergart T."/>
            <person name="Pickel B."/>
            <person name="Atanasova L."/>
            <person name="Karlsson M."/>
            <person name="Huettel B."/>
            <person name="Barry K.W."/>
            <person name="Haridas S."/>
            <person name="Chen C."/>
            <person name="Bauer D."/>
            <person name="Andreopoulos W."/>
            <person name="Pangilinan J."/>
            <person name="LaButti K."/>
            <person name="Riley R."/>
            <person name="Lipzen A."/>
            <person name="Clum A."/>
            <person name="Drula E."/>
            <person name="Henrissat B."/>
            <person name="Kohler A."/>
            <person name="Grigoriev I.V."/>
            <person name="Martin F.M."/>
            <person name="Hacquard S."/>
        </authorList>
    </citation>
    <scope>NUCLEOTIDE SEQUENCE</scope>
    <source>
        <strain evidence="5">MPI-CAGE-AT-0023</strain>
    </source>
</reference>
<dbReference type="InterPro" id="IPR002938">
    <property type="entry name" value="FAD-bd"/>
</dbReference>
<evidence type="ECO:0000313" key="6">
    <source>
        <dbReference type="Proteomes" id="UP000720189"/>
    </source>
</evidence>
<keyword evidence="6" id="KW-1185">Reference proteome</keyword>
<dbReference type="OrthoDB" id="2690153at2759"/>
<gene>
    <name evidence="5" type="ORF">BKA55DRAFT_544987</name>
</gene>
<keyword evidence="2" id="KW-0274">FAD</keyword>
<evidence type="ECO:0000256" key="1">
    <source>
        <dbReference type="ARBA" id="ARBA00022630"/>
    </source>
</evidence>
<proteinExistence type="predicted"/>
<sequence>MFHQVVYVANKDIGEGFRLENEEKQGFIMVNNVGSNATFEPGSVTVDDVNQYFYQLSGLTLDKVTPEIVSINCWTMAAYTAGRFESKGGQVFLAGCSAHTMPPTGGLGEH</sequence>
<protein>
    <recommendedName>
        <fullName evidence="4">FAD-binding domain-containing protein</fullName>
    </recommendedName>
</protein>
<keyword evidence="3" id="KW-0560">Oxidoreductase</keyword>
<evidence type="ECO:0000256" key="3">
    <source>
        <dbReference type="ARBA" id="ARBA00023002"/>
    </source>
</evidence>
<evidence type="ECO:0000313" key="5">
    <source>
        <dbReference type="EMBL" id="KAH7231249.1"/>
    </source>
</evidence>
<dbReference type="EMBL" id="JAGMUX010000021">
    <property type="protein sequence ID" value="KAH7231249.1"/>
    <property type="molecule type" value="Genomic_DNA"/>
</dbReference>
<dbReference type="GeneID" id="70220725"/>
<dbReference type="Gene3D" id="3.30.9.10">
    <property type="entry name" value="D-Amino Acid Oxidase, subunit A, domain 2"/>
    <property type="match status" value="1"/>
</dbReference>
<evidence type="ECO:0000256" key="2">
    <source>
        <dbReference type="ARBA" id="ARBA00022827"/>
    </source>
</evidence>